<accession>A6HRD2</accession>
<organism evidence="1 2">
    <name type="scientific">Rattus norvegicus</name>
    <name type="common">Rat</name>
    <dbReference type="NCBI Taxonomy" id="10116"/>
    <lineage>
        <taxon>Eukaryota</taxon>
        <taxon>Metazoa</taxon>
        <taxon>Chordata</taxon>
        <taxon>Craniata</taxon>
        <taxon>Vertebrata</taxon>
        <taxon>Euteleostomi</taxon>
        <taxon>Mammalia</taxon>
        <taxon>Eutheria</taxon>
        <taxon>Euarchontoglires</taxon>
        <taxon>Glires</taxon>
        <taxon>Rodentia</taxon>
        <taxon>Myomorpha</taxon>
        <taxon>Muroidea</taxon>
        <taxon>Muridae</taxon>
        <taxon>Murinae</taxon>
        <taxon>Rattus</taxon>
    </lineage>
</organism>
<evidence type="ECO:0000313" key="2">
    <source>
        <dbReference type="Proteomes" id="UP000234681"/>
    </source>
</evidence>
<protein>
    <submittedName>
        <fullName evidence="1">RCG60017</fullName>
    </submittedName>
</protein>
<dbReference type="AlphaFoldDB" id="A6HRD2"/>
<sequence>MLSRNLGSLSCPRLPLPAACFRASKEGSAAVPSMLFCGCHSPLLKHHGSQQRGFCVTYSMTLEEPASCCDSAKNRELAMRGYGEFSKFYYFQKQF</sequence>
<dbReference type="EMBL" id="CH473950">
    <property type="protein sequence ID" value="EDM16290.1"/>
    <property type="molecule type" value="Genomic_DNA"/>
</dbReference>
<reference evidence="1 2" key="1">
    <citation type="submission" date="2005-09" db="EMBL/GenBank/DDBJ databases">
        <authorList>
            <person name="Mural R.J."/>
            <person name="Li P.W."/>
            <person name="Adams M.D."/>
            <person name="Amanatides P.G."/>
            <person name="Baden-Tillson H."/>
            <person name="Barnstead M."/>
            <person name="Chin S.H."/>
            <person name="Dew I."/>
            <person name="Evans C.A."/>
            <person name="Ferriera S."/>
            <person name="Flanigan M."/>
            <person name="Fosler C."/>
            <person name="Glodek A."/>
            <person name="Gu Z."/>
            <person name="Holt R.A."/>
            <person name="Jennings D."/>
            <person name="Kraft C.L."/>
            <person name="Lu F."/>
            <person name="Nguyen T."/>
            <person name="Nusskern D.R."/>
            <person name="Pfannkoch C.M."/>
            <person name="Sitter C."/>
            <person name="Sutton G.G."/>
            <person name="Venter J.C."/>
            <person name="Wang Z."/>
            <person name="Woodage T."/>
            <person name="Zheng X.H."/>
            <person name="Zhong F."/>
        </authorList>
    </citation>
    <scope>NUCLEOTIDE SEQUENCE [LARGE SCALE GENOMIC DNA]</scope>
    <source>
        <strain>BN</strain>
        <strain evidence="2">Sprague-Dawley</strain>
    </source>
</reference>
<name>A6HRD2_RAT</name>
<proteinExistence type="predicted"/>
<gene>
    <name evidence="1" type="ORF">rCG_60017</name>
</gene>
<evidence type="ECO:0000313" key="1">
    <source>
        <dbReference type="EMBL" id="EDM16290.1"/>
    </source>
</evidence>
<dbReference type="Proteomes" id="UP000234681">
    <property type="component" value="Chromosome 7"/>
</dbReference>